<evidence type="ECO:0000256" key="1">
    <source>
        <dbReference type="SAM" id="Phobius"/>
    </source>
</evidence>
<keyword evidence="1" id="KW-0812">Transmembrane</keyword>
<name>A0A5N5W8I7_STRMB</name>
<dbReference type="RefSeq" id="WP_004937865.1">
    <property type="nucleotide sequence ID" value="NZ_JBFADJ010000005.1"/>
</dbReference>
<keyword evidence="1" id="KW-0472">Membrane</keyword>
<dbReference type="EMBL" id="VOKX01000026">
    <property type="protein sequence ID" value="KAB7845523.1"/>
    <property type="molecule type" value="Genomic_DNA"/>
</dbReference>
<accession>A0A5N5W8I7</accession>
<dbReference type="AlphaFoldDB" id="A0A5N5W8I7"/>
<keyword evidence="1" id="KW-1133">Transmembrane helix</keyword>
<dbReference type="InterPro" id="IPR008407">
    <property type="entry name" value="Brnchd-chn_aa_trnsp_AzlD"/>
</dbReference>
<evidence type="ECO:0000313" key="2">
    <source>
        <dbReference type="EMBL" id="KAB7845523.1"/>
    </source>
</evidence>
<evidence type="ECO:0008006" key="4">
    <source>
        <dbReference type="Google" id="ProtNLM"/>
    </source>
</evidence>
<evidence type="ECO:0000313" key="3">
    <source>
        <dbReference type="Proteomes" id="UP000327000"/>
    </source>
</evidence>
<dbReference type="Proteomes" id="UP000327000">
    <property type="component" value="Unassembled WGS sequence"/>
</dbReference>
<keyword evidence="3" id="KW-1185">Reference proteome</keyword>
<proteinExistence type="predicted"/>
<feature type="transmembrane region" description="Helical" evidence="1">
    <location>
        <begin position="41"/>
        <end position="61"/>
    </location>
</feature>
<feature type="transmembrane region" description="Helical" evidence="1">
    <location>
        <begin position="81"/>
        <end position="101"/>
    </location>
</feature>
<organism evidence="2 3">
    <name type="scientific">Streptomyces mobaraensis</name>
    <name type="common">Streptoverticillium mobaraense</name>
    <dbReference type="NCBI Taxonomy" id="35621"/>
    <lineage>
        <taxon>Bacteria</taxon>
        <taxon>Bacillati</taxon>
        <taxon>Actinomycetota</taxon>
        <taxon>Actinomycetes</taxon>
        <taxon>Kitasatosporales</taxon>
        <taxon>Streptomycetaceae</taxon>
        <taxon>Streptomyces</taxon>
    </lineage>
</organism>
<gene>
    <name evidence="2" type="ORF">FRZ00_13620</name>
</gene>
<reference evidence="2 3" key="1">
    <citation type="journal article" date="2019" name="Microb. Cell Fact.">
        <title>Exploring novel herbicidin analogues by transcriptional regulator overexpression and MS/MS molecular networking.</title>
        <authorList>
            <person name="Shi Y."/>
            <person name="Gu R."/>
            <person name="Li Y."/>
            <person name="Wang X."/>
            <person name="Ren W."/>
            <person name="Li X."/>
            <person name="Wang L."/>
            <person name="Xie Y."/>
            <person name="Hong B."/>
        </authorList>
    </citation>
    <scope>NUCLEOTIDE SEQUENCE [LARGE SCALE GENOMIC DNA]</scope>
    <source>
        <strain evidence="2 3">US-43</strain>
    </source>
</reference>
<comment type="caution">
    <text evidence="2">The sequence shown here is derived from an EMBL/GenBank/DDBJ whole genome shotgun (WGS) entry which is preliminary data.</text>
</comment>
<dbReference type="Pfam" id="PF05437">
    <property type="entry name" value="AzlD"/>
    <property type="match status" value="1"/>
</dbReference>
<sequence>MSSAAALLASAVAGGGTLLMRLAGATHLGRRFADTAWMRQVPLAVLLVLAVSAVAGGEVGVPSPAVVAGTAGVVGAAAWRAPLLVSVVVGCGVYAGVGAWWTGW</sequence>
<protein>
    <recommendedName>
        <fullName evidence="4">Branched-chain amino acid transporter</fullName>
    </recommendedName>
</protein>